<protein>
    <submittedName>
        <fullName evidence="1">Uncharacterized protein</fullName>
    </submittedName>
</protein>
<keyword evidence="2" id="KW-1185">Reference proteome</keyword>
<name>A0ABP0SD44_9DINO</name>
<comment type="caution">
    <text evidence="1">The sequence shown here is derived from an EMBL/GenBank/DDBJ whole genome shotgun (WGS) entry which is preliminary data.</text>
</comment>
<evidence type="ECO:0000313" key="2">
    <source>
        <dbReference type="Proteomes" id="UP001642484"/>
    </source>
</evidence>
<evidence type="ECO:0000313" key="1">
    <source>
        <dbReference type="EMBL" id="CAK9110294.1"/>
    </source>
</evidence>
<dbReference type="EMBL" id="CAXAMN010027361">
    <property type="protein sequence ID" value="CAK9110294.1"/>
    <property type="molecule type" value="Genomic_DNA"/>
</dbReference>
<reference evidence="1 2" key="1">
    <citation type="submission" date="2024-02" db="EMBL/GenBank/DDBJ databases">
        <authorList>
            <person name="Chen Y."/>
            <person name="Shah S."/>
            <person name="Dougan E. K."/>
            <person name="Thang M."/>
            <person name="Chan C."/>
        </authorList>
    </citation>
    <scope>NUCLEOTIDE SEQUENCE [LARGE SCALE GENOMIC DNA]</scope>
</reference>
<organism evidence="1 2">
    <name type="scientific">Durusdinium trenchii</name>
    <dbReference type="NCBI Taxonomy" id="1381693"/>
    <lineage>
        <taxon>Eukaryota</taxon>
        <taxon>Sar</taxon>
        <taxon>Alveolata</taxon>
        <taxon>Dinophyceae</taxon>
        <taxon>Suessiales</taxon>
        <taxon>Symbiodiniaceae</taxon>
        <taxon>Durusdinium</taxon>
    </lineage>
</organism>
<sequence>VSLGGDPATGILVEAGIVKENERWIIDKASPADWRVYRDTMLQQFKWELNGLQHELRPTPEGNLWQVIATQADGKEKAVGY</sequence>
<proteinExistence type="predicted"/>
<dbReference type="Proteomes" id="UP001642484">
    <property type="component" value="Unassembled WGS sequence"/>
</dbReference>
<feature type="non-terminal residue" evidence="1">
    <location>
        <position position="81"/>
    </location>
</feature>
<feature type="non-terminal residue" evidence="1">
    <location>
        <position position="1"/>
    </location>
</feature>
<accession>A0ABP0SD44</accession>
<gene>
    <name evidence="1" type="ORF">CCMP2556_LOCUS51282</name>
</gene>